<feature type="compositionally biased region" description="Polar residues" evidence="5">
    <location>
        <begin position="1"/>
        <end position="20"/>
    </location>
</feature>
<sequence>MDIVNSVTQNSNNRNVTMENQGGGGVGGSGGSGGSSGGDDEWNKQNNDDSSSTKQQLSPSSADGKASSGSSNQMPDYLKAIGMDPRKFWPKKYRFTREKSPGQHNPLTIAQRNFYETNGYIVFDDCVPKKLLDSIRNQHLESGNASLVSEFLLEKLLMKNRRLIPYVKCFCDERLMLMTHRLIDNFQEEQTNQQTALNNNNNNNYDYARKELIDQNRQPRQLLFRDWVYLPFRPIDKVCCAITAIEPMEHVLLVVPGTHRVGQVTISSTLDNISAAYDSSQEKAGQGMRREIFECSPEKLSTLVEKSKKGFKYINLKPGQTLFYHPGLIHGFSNDLVNFRKNQLVSIAYYAAADCEYVDLRKSSPELIQDSRQEQVPIGLAHFKDKDPRDYTSWLDKPKLLSDERANL</sequence>
<dbReference type="EC" id="1.14.11.18" evidence="2"/>
<dbReference type="GO" id="GO:0048244">
    <property type="term" value="F:phytanoyl-CoA dioxygenase activity"/>
    <property type="evidence" value="ECO:0007669"/>
    <property type="project" value="UniProtKB-EC"/>
</dbReference>
<dbReference type="InterPro" id="IPR008775">
    <property type="entry name" value="Phytyl_CoA_dOase-like"/>
</dbReference>
<dbReference type="SUPFAM" id="SSF51197">
    <property type="entry name" value="Clavaminate synthase-like"/>
    <property type="match status" value="1"/>
</dbReference>
<protein>
    <recommendedName>
        <fullName evidence="2">phytanoyl-CoA dioxygenase</fullName>
        <ecNumber evidence="2">1.14.11.18</ecNumber>
    </recommendedName>
    <alternativeName>
        <fullName evidence="3">Phytanic acid oxidase</fullName>
    </alternativeName>
    <alternativeName>
        <fullName evidence="4">Phytanoyl-CoA alpha-hydroxylase</fullName>
    </alternativeName>
</protein>
<feature type="compositionally biased region" description="Low complexity" evidence="5">
    <location>
        <begin position="50"/>
        <end position="71"/>
    </location>
</feature>
<evidence type="ECO:0000256" key="3">
    <source>
        <dbReference type="ARBA" id="ARBA00034921"/>
    </source>
</evidence>
<name>A0A6G1S4M8_9ACAR</name>
<evidence type="ECO:0000256" key="4">
    <source>
        <dbReference type="ARBA" id="ARBA00034924"/>
    </source>
</evidence>
<keyword evidence="6" id="KW-0223">Dioxygenase</keyword>
<accession>A0A6G1S4M8</accession>
<evidence type="ECO:0000256" key="2">
    <source>
        <dbReference type="ARBA" id="ARBA00034809"/>
    </source>
</evidence>
<dbReference type="InterPro" id="IPR047128">
    <property type="entry name" value="PhyH"/>
</dbReference>
<feature type="compositionally biased region" description="Gly residues" evidence="5">
    <location>
        <begin position="21"/>
        <end position="37"/>
    </location>
</feature>
<dbReference type="PANTHER" id="PTHR21308">
    <property type="entry name" value="PHYTANOYL-COA ALPHA-HYDROXYLASE"/>
    <property type="match status" value="1"/>
</dbReference>
<dbReference type="AlphaFoldDB" id="A0A6G1S4M8"/>
<organism evidence="6">
    <name type="scientific">Aceria tosichella</name>
    <name type="common">wheat curl mite</name>
    <dbReference type="NCBI Taxonomy" id="561515"/>
    <lineage>
        <taxon>Eukaryota</taxon>
        <taxon>Metazoa</taxon>
        <taxon>Ecdysozoa</taxon>
        <taxon>Arthropoda</taxon>
        <taxon>Chelicerata</taxon>
        <taxon>Arachnida</taxon>
        <taxon>Acari</taxon>
        <taxon>Acariformes</taxon>
        <taxon>Trombidiformes</taxon>
        <taxon>Prostigmata</taxon>
        <taxon>Eupodina</taxon>
        <taxon>Eriophyoidea</taxon>
        <taxon>Eriophyidae</taxon>
        <taxon>Eriophyinae</taxon>
        <taxon>Aceriini</taxon>
        <taxon>Aceria</taxon>
    </lineage>
</organism>
<dbReference type="Gene3D" id="2.60.120.620">
    <property type="entry name" value="q2cbj1_9rhob like domain"/>
    <property type="match status" value="1"/>
</dbReference>
<gene>
    <name evidence="6" type="primary">PHYH</name>
    <name evidence="6" type="ORF">g.5051</name>
</gene>
<keyword evidence="6" id="KW-0560">Oxidoreductase</keyword>
<evidence type="ECO:0000256" key="1">
    <source>
        <dbReference type="ARBA" id="ARBA00005830"/>
    </source>
</evidence>
<reference evidence="6" key="1">
    <citation type="submission" date="2018-10" db="EMBL/GenBank/DDBJ databases">
        <title>Transcriptome assembly of Aceria tosichella (Wheat curl mite) Type 2.</title>
        <authorList>
            <person name="Scully E.D."/>
            <person name="Geib S.M."/>
            <person name="Palmer N.A."/>
            <person name="Gupta A.K."/>
            <person name="Sarath G."/>
            <person name="Tatineni S."/>
        </authorList>
    </citation>
    <scope>NUCLEOTIDE SEQUENCE</scope>
    <source>
        <strain evidence="6">LincolnNE</strain>
    </source>
</reference>
<evidence type="ECO:0000256" key="5">
    <source>
        <dbReference type="SAM" id="MobiDB-lite"/>
    </source>
</evidence>
<comment type="similarity">
    <text evidence="1">Belongs to the PhyH family.</text>
</comment>
<proteinExistence type="inferred from homology"/>
<dbReference type="PANTHER" id="PTHR21308:SF1">
    <property type="entry name" value="PHYTANOYL-COA DIOXYGENASE, PEROXISOMAL"/>
    <property type="match status" value="1"/>
</dbReference>
<dbReference type="GO" id="GO:0001561">
    <property type="term" value="P:fatty acid alpha-oxidation"/>
    <property type="evidence" value="ECO:0007669"/>
    <property type="project" value="InterPro"/>
</dbReference>
<evidence type="ECO:0000313" key="6">
    <source>
        <dbReference type="EMBL" id="MDE44913.1"/>
    </source>
</evidence>
<dbReference type="Pfam" id="PF05721">
    <property type="entry name" value="PhyH"/>
    <property type="match status" value="1"/>
</dbReference>
<dbReference type="EMBL" id="GGYP01000142">
    <property type="protein sequence ID" value="MDE44913.1"/>
    <property type="molecule type" value="Transcribed_RNA"/>
</dbReference>
<feature type="region of interest" description="Disordered" evidence="5">
    <location>
        <begin position="1"/>
        <end position="77"/>
    </location>
</feature>